<dbReference type="GO" id="GO:0003677">
    <property type="term" value="F:DNA binding"/>
    <property type="evidence" value="ECO:0007669"/>
    <property type="project" value="InterPro"/>
</dbReference>
<sequence>MEEIDLKELERANPIIQVAIEWGIKVRGSMGRCFKADRHPDGNEESTLFFNVAKNSFFCKSCADVRGSVIDLICQHQGWERKKAVDWLAHRVEFDQLTQKLYHGKGKKK</sequence>
<dbReference type="SUPFAM" id="SSF57783">
    <property type="entry name" value="Zinc beta-ribbon"/>
    <property type="match status" value="1"/>
</dbReference>
<organism evidence="1 2">
    <name type="scientific">Candidatus Desulfacyla euxinica</name>
    <dbReference type="NCBI Taxonomy" id="2841693"/>
    <lineage>
        <taxon>Bacteria</taxon>
        <taxon>Deltaproteobacteria</taxon>
        <taxon>Candidatus Desulfacyla</taxon>
    </lineage>
</organism>
<dbReference type="InterPro" id="IPR036977">
    <property type="entry name" value="DNA_primase_Znf_CHC2"/>
</dbReference>
<protein>
    <recommendedName>
        <fullName evidence="3">Zinc finger CHC2-type domain-containing protein</fullName>
    </recommendedName>
</protein>
<evidence type="ECO:0008006" key="3">
    <source>
        <dbReference type="Google" id="ProtNLM"/>
    </source>
</evidence>
<evidence type="ECO:0000313" key="2">
    <source>
        <dbReference type="Proteomes" id="UP000650524"/>
    </source>
</evidence>
<dbReference type="Proteomes" id="UP000650524">
    <property type="component" value="Unassembled WGS sequence"/>
</dbReference>
<reference evidence="1 2" key="1">
    <citation type="submission" date="2020-08" db="EMBL/GenBank/DDBJ databases">
        <title>Bridging the membrane lipid divide: bacteria of the FCB group superphylum have the potential to synthesize archaeal ether lipids.</title>
        <authorList>
            <person name="Villanueva L."/>
            <person name="Von Meijenfeldt F.A.B."/>
            <person name="Westbye A.B."/>
            <person name="Yadav S."/>
            <person name="Hopmans E.C."/>
            <person name="Dutilh B.E."/>
            <person name="Sinninghe Damste J.S."/>
        </authorList>
    </citation>
    <scope>NUCLEOTIDE SEQUENCE [LARGE SCALE GENOMIC DNA]</scope>
    <source>
        <strain evidence="1">NIOZ-UU27</strain>
    </source>
</reference>
<dbReference type="Gene3D" id="3.90.580.10">
    <property type="entry name" value="Zinc finger, CHC2-type domain"/>
    <property type="match status" value="1"/>
</dbReference>
<dbReference type="EMBL" id="JACNJD010000330">
    <property type="protein sequence ID" value="MBC8178936.1"/>
    <property type="molecule type" value="Genomic_DNA"/>
</dbReference>
<name>A0A8J6N2T3_9DELT</name>
<dbReference type="GO" id="GO:0006260">
    <property type="term" value="P:DNA replication"/>
    <property type="evidence" value="ECO:0007669"/>
    <property type="project" value="InterPro"/>
</dbReference>
<comment type="caution">
    <text evidence="1">The sequence shown here is derived from an EMBL/GenBank/DDBJ whole genome shotgun (WGS) entry which is preliminary data.</text>
</comment>
<gene>
    <name evidence="1" type="ORF">H8E19_16145</name>
</gene>
<proteinExistence type="predicted"/>
<dbReference type="GO" id="GO:0008270">
    <property type="term" value="F:zinc ion binding"/>
    <property type="evidence" value="ECO:0007669"/>
    <property type="project" value="InterPro"/>
</dbReference>
<dbReference type="AlphaFoldDB" id="A0A8J6N2T3"/>
<accession>A0A8J6N2T3</accession>
<evidence type="ECO:0000313" key="1">
    <source>
        <dbReference type="EMBL" id="MBC8178936.1"/>
    </source>
</evidence>